<proteinExistence type="predicted"/>
<evidence type="ECO:0000313" key="3">
    <source>
        <dbReference type="Proteomes" id="UP000199004"/>
    </source>
</evidence>
<protein>
    <submittedName>
        <fullName evidence="2">Sporulation and spore germination</fullName>
    </submittedName>
</protein>
<dbReference type="InterPro" id="IPR059026">
    <property type="entry name" value="LpqB_N"/>
</dbReference>
<feature type="domain" description="GerMN" evidence="1">
    <location>
        <begin position="202"/>
        <end position="291"/>
    </location>
</feature>
<accession>A0A1H0L7B6</accession>
<gene>
    <name evidence="2" type="ORF">SAMN05192576_0196</name>
</gene>
<keyword evidence="3" id="KW-1185">Reference proteome</keyword>
<dbReference type="STRING" id="1005944.SAMN05192576_0196"/>
<dbReference type="RefSeq" id="WP_091026921.1">
    <property type="nucleotide sequence ID" value="NZ_BKAE01000016.1"/>
</dbReference>
<dbReference type="Pfam" id="PF25976">
    <property type="entry name" value="LpqB_N"/>
    <property type="match status" value="1"/>
</dbReference>
<evidence type="ECO:0000259" key="1">
    <source>
        <dbReference type="SMART" id="SM00909"/>
    </source>
</evidence>
<dbReference type="Pfam" id="PF10647">
    <property type="entry name" value="Gmad1"/>
    <property type="match status" value="1"/>
</dbReference>
<reference evidence="2 3" key="1">
    <citation type="submission" date="2016-10" db="EMBL/GenBank/DDBJ databases">
        <authorList>
            <person name="de Groot N.N."/>
        </authorList>
    </citation>
    <scope>NUCLEOTIDE SEQUENCE [LARGE SCALE GENOMIC DNA]</scope>
    <source>
        <strain evidence="2 3">CGMCC 1.11147</strain>
    </source>
</reference>
<dbReference type="InterPro" id="IPR018910">
    <property type="entry name" value="LpqB_C"/>
</dbReference>
<name>A0A1H0L7B6_9ACTN</name>
<dbReference type="EMBL" id="FNIC01000011">
    <property type="protein sequence ID" value="SDO64005.1"/>
    <property type="molecule type" value="Genomic_DNA"/>
</dbReference>
<dbReference type="SMART" id="SM00909">
    <property type="entry name" value="Germane"/>
    <property type="match status" value="1"/>
</dbReference>
<dbReference type="Proteomes" id="UP000199004">
    <property type="component" value="Unassembled WGS sequence"/>
</dbReference>
<dbReference type="OrthoDB" id="3226781at2"/>
<dbReference type="PROSITE" id="PS51257">
    <property type="entry name" value="PROKAR_LIPOPROTEIN"/>
    <property type="match status" value="1"/>
</dbReference>
<dbReference type="AlphaFoldDB" id="A0A1H0L7B6"/>
<evidence type="ECO:0000313" key="2">
    <source>
        <dbReference type="EMBL" id="SDO64005.1"/>
    </source>
</evidence>
<dbReference type="InterPro" id="IPR019606">
    <property type="entry name" value="GerMN"/>
</dbReference>
<organism evidence="2 3">
    <name type="scientific">Nocardioides szechwanensis</name>
    <dbReference type="NCBI Taxonomy" id="1005944"/>
    <lineage>
        <taxon>Bacteria</taxon>
        <taxon>Bacillati</taxon>
        <taxon>Actinomycetota</taxon>
        <taxon>Actinomycetes</taxon>
        <taxon>Propionibacteriales</taxon>
        <taxon>Nocardioidaceae</taxon>
        <taxon>Nocardioides</taxon>
    </lineage>
</organism>
<dbReference type="Pfam" id="PF10646">
    <property type="entry name" value="Germane"/>
    <property type="match status" value="1"/>
</dbReference>
<sequence>MSAVRRLVAGAVAVLMTATLSGCVRLPESGPVVETQPPSDVEEPQAAAIDAVPPRPGDLPNGIVNGFLEAMTAYPVQTSTARQYLARDAQPSWDPDAATITYTDSSTPRVEGAQVMVTLGDAESLDAEGAWQGPLPEDQQVLEFPMVIENGEYRIADAPDALIVPASWFAQRFRQVSLYFFDRTAQILVPEPVFVPRDKQLATTLIDGLLAGPGPDLAGVSRSFLPPDLTVGLSVPVSNGVADVRLVGEAGQQNAEVVEKMLAQLAWTLRQEPTIQALRLTVGDEQVRLPGGASEFGVDDAPQYDPTGYQASQLLYGLRGGLLFSGEPETLSTADGPLGLDGYGLRSVSVNLSASSAAGISSDGTAVLLAPVRTDLADEPADGVEQVVSGATDLLPPAWDFTDRLWLVDRTAAGARVSIREGGRLRSLTVPDVSGEDVRSFLVSRDGTRFVAVVRTNGVDGLRVGRIEVDFQGRVRRAVAVRTVTFRDTEPLRVTDIAWTSPTSIALLSQVVPGELFEVRTVAVDGAPAGAEALSTTISARVVGLAGSPVEDARQYAVTRDALVDLATGALVPFEARVASIDYVG</sequence>